<dbReference type="InterPro" id="IPR013762">
    <property type="entry name" value="Integrase-like_cat_sf"/>
</dbReference>
<dbReference type="InterPro" id="IPR004107">
    <property type="entry name" value="Integrase_SAM-like_N"/>
</dbReference>
<dbReference type="EMBL" id="RBUY01000018">
    <property type="protein sequence ID" value="RMV79108.1"/>
    <property type="molecule type" value="Genomic_DNA"/>
</dbReference>
<dbReference type="PANTHER" id="PTHR30349:SF81">
    <property type="entry name" value="TYROSINE RECOMBINASE XERC"/>
    <property type="match status" value="1"/>
</dbReference>
<proteinExistence type="predicted"/>
<dbReference type="GO" id="GO:0003677">
    <property type="term" value="F:DNA binding"/>
    <property type="evidence" value="ECO:0007669"/>
    <property type="project" value="UniProtKB-UniRule"/>
</dbReference>
<dbReference type="Proteomes" id="UP000269872">
    <property type="component" value="Unassembled WGS sequence"/>
</dbReference>
<dbReference type="InterPro" id="IPR010998">
    <property type="entry name" value="Integrase_recombinase_N"/>
</dbReference>
<evidence type="ECO:0000256" key="5">
    <source>
        <dbReference type="PROSITE-ProRule" id="PRU01248"/>
    </source>
</evidence>
<keyword evidence="4" id="KW-0233">DNA recombination</keyword>
<dbReference type="InterPro" id="IPR050090">
    <property type="entry name" value="Tyrosine_recombinase_XerCD"/>
</dbReference>
<evidence type="ECO:0000256" key="1">
    <source>
        <dbReference type="ARBA" id="ARBA00022829"/>
    </source>
</evidence>
<name>A0A3M6FFG3_9PSED</name>
<dbReference type="InterPro" id="IPR044068">
    <property type="entry name" value="CB"/>
</dbReference>
<evidence type="ECO:0000313" key="9">
    <source>
        <dbReference type="Proteomes" id="UP000269872"/>
    </source>
</evidence>
<dbReference type="PROSITE" id="PS51900">
    <property type="entry name" value="CB"/>
    <property type="match status" value="1"/>
</dbReference>
<dbReference type="GO" id="GO:0006310">
    <property type="term" value="P:DNA recombination"/>
    <property type="evidence" value="ECO:0007669"/>
    <property type="project" value="UniProtKB-KW"/>
</dbReference>
<dbReference type="AlphaFoldDB" id="A0A3M6FFG3"/>
<dbReference type="GO" id="GO:0015074">
    <property type="term" value="P:DNA integration"/>
    <property type="evidence" value="ECO:0007669"/>
    <property type="project" value="UniProtKB-KW"/>
</dbReference>
<evidence type="ECO:0000256" key="2">
    <source>
        <dbReference type="ARBA" id="ARBA00022908"/>
    </source>
</evidence>
<accession>A0A3M6FFG3</accession>
<dbReference type="InterPro" id="IPR011010">
    <property type="entry name" value="DNA_brk_join_enz"/>
</dbReference>
<dbReference type="Pfam" id="PF00589">
    <property type="entry name" value="Phage_integrase"/>
    <property type="match status" value="1"/>
</dbReference>
<sequence length="323" mass="35639">MDIQVSPTNGITPLAERRLTAVEFQSLAEVPHAGVWFANITNPCTRRAYQADVEDFSSFIGIQRPDELRQVTRAHVLAWRAMLEQRGLSTSTIRRKLSSIASLFDYLCESNAIAGNPVDGVKRPKANSCEGTTPAISDHQARALLDAPDVASVIGLRDRALLAVLLFHGLRRAEACALRRQDVHERRGVKHLKVLGKGSKIRYLPLHPVAAQRIYSYIEALGQEVSNETPLFFGLRGRKTATGGLTPDGVYKIVCRYAKKVGIEAPGLGVHGLRATAATNALEHDADLKRVQNWLGHANVSTTVIYDRRDSRPEDSPTFKVKY</sequence>
<dbReference type="Gene3D" id="1.10.443.10">
    <property type="entry name" value="Intergrase catalytic core"/>
    <property type="match status" value="1"/>
</dbReference>
<dbReference type="SUPFAM" id="SSF56349">
    <property type="entry name" value="DNA breaking-rejoining enzymes"/>
    <property type="match status" value="1"/>
</dbReference>
<keyword evidence="3 5" id="KW-0238">DNA-binding</keyword>
<evidence type="ECO:0000313" key="8">
    <source>
        <dbReference type="EMBL" id="RMV79108.1"/>
    </source>
</evidence>
<dbReference type="RefSeq" id="WP_122339464.1">
    <property type="nucleotide sequence ID" value="NZ_RBUY01000018.1"/>
</dbReference>
<comment type="caution">
    <text evidence="8">The sequence shown here is derived from an EMBL/GenBank/DDBJ whole genome shotgun (WGS) entry which is preliminary data.</text>
</comment>
<reference evidence="8 9" key="1">
    <citation type="submission" date="2018-08" db="EMBL/GenBank/DDBJ databases">
        <title>Recombination of ecologically and evolutionarily significant loci maintains genetic cohesion in the Pseudomonas syringae species complex.</title>
        <authorList>
            <person name="Dillon M."/>
            <person name="Thakur S."/>
            <person name="Almeida R.N.D."/>
            <person name="Weir B.S."/>
            <person name="Guttman D.S."/>
        </authorList>
    </citation>
    <scope>NUCLEOTIDE SEQUENCE [LARGE SCALE GENOMIC DNA]</scope>
    <source>
        <strain evidence="8 9">ICMP 7496</strain>
    </source>
</reference>
<organism evidence="8 9">
    <name type="scientific">Pseudomonas caricapapayae</name>
    <dbReference type="NCBI Taxonomy" id="46678"/>
    <lineage>
        <taxon>Bacteria</taxon>
        <taxon>Pseudomonadati</taxon>
        <taxon>Pseudomonadota</taxon>
        <taxon>Gammaproteobacteria</taxon>
        <taxon>Pseudomonadales</taxon>
        <taxon>Pseudomonadaceae</taxon>
        <taxon>Pseudomonas</taxon>
    </lineage>
</organism>
<evidence type="ECO:0000259" key="6">
    <source>
        <dbReference type="PROSITE" id="PS51898"/>
    </source>
</evidence>
<keyword evidence="2" id="KW-0229">DNA integration</keyword>
<dbReference type="PANTHER" id="PTHR30349">
    <property type="entry name" value="PHAGE INTEGRASE-RELATED"/>
    <property type="match status" value="1"/>
</dbReference>
<evidence type="ECO:0000256" key="3">
    <source>
        <dbReference type="ARBA" id="ARBA00023125"/>
    </source>
</evidence>
<dbReference type="GO" id="GO:0007059">
    <property type="term" value="P:chromosome segregation"/>
    <property type="evidence" value="ECO:0007669"/>
    <property type="project" value="UniProtKB-KW"/>
</dbReference>
<evidence type="ECO:0000256" key="4">
    <source>
        <dbReference type="ARBA" id="ARBA00023172"/>
    </source>
</evidence>
<dbReference type="Gene3D" id="1.10.150.130">
    <property type="match status" value="1"/>
</dbReference>
<protein>
    <submittedName>
        <fullName evidence="8">Site-specific tyrosine integrase/recombinase</fullName>
    </submittedName>
</protein>
<dbReference type="Pfam" id="PF02899">
    <property type="entry name" value="Phage_int_SAM_1"/>
    <property type="match status" value="1"/>
</dbReference>
<feature type="domain" description="Core-binding (CB)" evidence="7">
    <location>
        <begin position="35"/>
        <end position="108"/>
    </location>
</feature>
<gene>
    <name evidence="8" type="ORF">ALP05_04370</name>
</gene>
<evidence type="ECO:0000259" key="7">
    <source>
        <dbReference type="PROSITE" id="PS51900"/>
    </source>
</evidence>
<keyword evidence="1" id="KW-0159">Chromosome partition</keyword>
<dbReference type="PROSITE" id="PS51898">
    <property type="entry name" value="TYR_RECOMBINASE"/>
    <property type="match status" value="1"/>
</dbReference>
<feature type="domain" description="Tyr recombinase" evidence="6">
    <location>
        <begin position="131"/>
        <end position="320"/>
    </location>
</feature>
<dbReference type="InterPro" id="IPR002104">
    <property type="entry name" value="Integrase_catalytic"/>
</dbReference>